<gene>
    <name evidence="4" type="ordered locus">RALTA_B0262</name>
</gene>
<dbReference type="BioCyc" id="CTAI977880:RALTA_RS17040-MONOMER"/>
<dbReference type="RefSeq" id="WP_012355114.1">
    <property type="nucleotide sequence ID" value="NC_010530.1"/>
</dbReference>
<dbReference type="eggNOG" id="COG1637">
    <property type="taxonomic scope" value="Bacteria"/>
</dbReference>
<dbReference type="HOGENOM" id="CLU_1084534_0_0_4"/>
<dbReference type="KEGG" id="cti:RALTA_B0262"/>
<organism evidence="4 5">
    <name type="scientific">Cupriavidus taiwanensis (strain DSM 17343 / BCRC 17206 / CCUG 44338 / CIP 107171 / LMG 19424 / R1)</name>
    <name type="common">Ralstonia taiwanensis (strain LMG 19424)</name>
    <dbReference type="NCBI Taxonomy" id="977880"/>
    <lineage>
        <taxon>Bacteria</taxon>
        <taxon>Pseudomonadati</taxon>
        <taxon>Pseudomonadota</taxon>
        <taxon>Betaproteobacteria</taxon>
        <taxon>Burkholderiales</taxon>
        <taxon>Burkholderiaceae</taxon>
        <taxon>Cupriavidus</taxon>
    </lineage>
</organism>
<evidence type="ECO:0000256" key="1">
    <source>
        <dbReference type="ARBA" id="ARBA00023125"/>
    </source>
</evidence>
<keyword evidence="1" id="KW-0238">DNA-binding</keyword>
<dbReference type="GO" id="GO:0004519">
    <property type="term" value="F:endonuclease activity"/>
    <property type="evidence" value="ECO:0007669"/>
    <property type="project" value="InterPro"/>
</dbReference>
<dbReference type="GeneID" id="29763843"/>
<dbReference type="GO" id="GO:0003677">
    <property type="term" value="F:DNA binding"/>
    <property type="evidence" value="ECO:0007669"/>
    <property type="project" value="UniProtKB-KW"/>
</dbReference>
<feature type="domain" description="Endonuclease NucS C-terminal" evidence="3">
    <location>
        <begin position="140"/>
        <end position="209"/>
    </location>
</feature>
<dbReference type="InterPro" id="IPR011856">
    <property type="entry name" value="tRNA_endonuc-like_dom_sf"/>
</dbReference>
<dbReference type="Proteomes" id="UP000001692">
    <property type="component" value="Chromosome 2"/>
</dbReference>
<evidence type="ECO:0000259" key="3">
    <source>
        <dbReference type="Pfam" id="PF01939"/>
    </source>
</evidence>
<dbReference type="CDD" id="cd22341">
    <property type="entry name" value="NucS-like"/>
    <property type="match status" value="1"/>
</dbReference>
<reference evidence="4 5" key="1">
    <citation type="journal article" date="2008" name="Genome Res.">
        <title>Genome sequence of the beta-rhizobium Cupriavidus taiwanensis and comparative genomics of rhizobia.</title>
        <authorList>
            <person name="Amadou C."/>
            <person name="Pascal G."/>
            <person name="Mangenot S."/>
            <person name="Glew M."/>
            <person name="Bontemps C."/>
            <person name="Capela D."/>
            <person name="Carrere S."/>
            <person name="Cruveiller S."/>
            <person name="Dossat C."/>
            <person name="Lajus A."/>
            <person name="Marchetti M."/>
            <person name="Poinsot V."/>
            <person name="Rouy Z."/>
            <person name="Servin B."/>
            <person name="Saad M."/>
            <person name="Schenowitz C."/>
            <person name="Barbe V."/>
            <person name="Batut J."/>
            <person name="Medigue C."/>
            <person name="Masson-Boivin C."/>
        </authorList>
    </citation>
    <scope>NUCLEOTIDE SEQUENCE [LARGE SCALE GENOMIC DNA]</scope>
    <source>
        <strain evidence="5">DSM 17343 / BCRC 17206 / CCUG 44338 / CIP 107171 / LMG 19424 / R1</strain>
    </source>
</reference>
<evidence type="ECO:0000313" key="5">
    <source>
        <dbReference type="Proteomes" id="UP000001692"/>
    </source>
</evidence>
<proteinExistence type="predicted"/>
<accession>B2AI61</accession>
<dbReference type="AlphaFoldDB" id="B2AI61"/>
<protein>
    <recommendedName>
        <fullName evidence="3">Endonuclease NucS C-terminal domain-containing protein</fullName>
    </recommendedName>
</protein>
<feature type="region of interest" description="Disordered" evidence="2">
    <location>
        <begin position="29"/>
        <end position="48"/>
    </location>
</feature>
<feature type="compositionally biased region" description="Basic and acidic residues" evidence="2">
    <location>
        <begin position="29"/>
        <end position="46"/>
    </location>
</feature>
<dbReference type="InterPro" id="IPR002793">
    <property type="entry name" value="Endonuclease_NucS"/>
</dbReference>
<name>B2AI61_CUPTR</name>
<dbReference type="Pfam" id="PF01939">
    <property type="entry name" value="NucS_C"/>
    <property type="match status" value="1"/>
</dbReference>
<evidence type="ECO:0000256" key="2">
    <source>
        <dbReference type="SAM" id="MobiDB-lite"/>
    </source>
</evidence>
<keyword evidence="5" id="KW-1185">Reference proteome</keyword>
<evidence type="ECO:0000313" key="4">
    <source>
        <dbReference type="EMBL" id="CAP63460.1"/>
    </source>
</evidence>
<dbReference type="InterPro" id="IPR048301">
    <property type="entry name" value="NucS_C"/>
</dbReference>
<sequence length="238" mass="26604">MERQAPRKYLVVEPGADGAVSVTEMKRWCRQNPDRRPPNTDPDRGNSQKLARAFGYAGWSVELTATEVRISPSKEAAVQAAAVLDAESEPLEDEGESSEETAFALERQLQDFMVSNLRAIPVNGKRLRLHVDETSDGVEYPTSSNRRIDILARDEDDNFIVFELKRGQAPDSAIGQLLNYMGWVKLNLAKDKQVTGVIVARDISERMREAIVMTTNITLFEYQLRFELSAISQATATA</sequence>
<dbReference type="EMBL" id="CU633750">
    <property type="protein sequence ID" value="CAP63460.1"/>
    <property type="molecule type" value="Genomic_DNA"/>
</dbReference>
<dbReference type="Gene3D" id="3.40.1350.10">
    <property type="match status" value="1"/>
</dbReference>